<reference evidence="2 3" key="1">
    <citation type="journal article" date="2015" name="Nature">
        <title>rRNA introns, odd ribosomes, and small enigmatic genomes across a large radiation of phyla.</title>
        <authorList>
            <person name="Brown C.T."/>
            <person name="Hug L.A."/>
            <person name="Thomas B.C."/>
            <person name="Sharon I."/>
            <person name="Castelle C.J."/>
            <person name="Singh A."/>
            <person name="Wilkins M.J."/>
            <person name="Williams K.H."/>
            <person name="Banfield J.F."/>
        </authorList>
    </citation>
    <scope>NUCLEOTIDE SEQUENCE [LARGE SCALE GENOMIC DNA]</scope>
</reference>
<dbReference type="Gene3D" id="1.10.10.10">
    <property type="entry name" value="Winged helix-like DNA-binding domain superfamily/Winged helix DNA-binding domain"/>
    <property type="match status" value="1"/>
</dbReference>
<dbReference type="SMART" id="SM00418">
    <property type="entry name" value="HTH_ARSR"/>
    <property type="match status" value="1"/>
</dbReference>
<dbReference type="GO" id="GO:0003700">
    <property type="term" value="F:DNA-binding transcription factor activity"/>
    <property type="evidence" value="ECO:0007669"/>
    <property type="project" value="InterPro"/>
</dbReference>
<comment type="caution">
    <text evidence="2">The sequence shown here is derived from an EMBL/GenBank/DDBJ whole genome shotgun (WGS) entry which is preliminary data.</text>
</comment>
<name>A0A0G1HYT3_9BACT</name>
<feature type="domain" description="HTH arsR-type" evidence="1">
    <location>
        <begin position="1"/>
        <end position="92"/>
    </location>
</feature>
<proteinExistence type="predicted"/>
<dbReference type="PROSITE" id="PS50987">
    <property type="entry name" value="HTH_ARSR_2"/>
    <property type="match status" value="1"/>
</dbReference>
<gene>
    <name evidence="2" type="ORF">UW44_C0003G0164</name>
</gene>
<accession>A0A0G1HYT3</accession>
<organism evidence="2 3">
    <name type="scientific">Candidatus Collierbacteria bacterium GW2011_GWB2_44_22</name>
    <dbReference type="NCBI Taxonomy" id="1618387"/>
    <lineage>
        <taxon>Bacteria</taxon>
        <taxon>Candidatus Collieribacteriota</taxon>
    </lineage>
</organism>
<dbReference type="EMBL" id="LCIH01000003">
    <property type="protein sequence ID" value="KKT52321.1"/>
    <property type="molecule type" value="Genomic_DNA"/>
</dbReference>
<dbReference type="SUPFAM" id="SSF46785">
    <property type="entry name" value="Winged helix' DNA-binding domain"/>
    <property type="match status" value="1"/>
</dbReference>
<dbReference type="InterPro" id="IPR036390">
    <property type="entry name" value="WH_DNA-bd_sf"/>
</dbReference>
<dbReference type="AlphaFoldDB" id="A0A0G1HYT3"/>
<dbReference type="InterPro" id="IPR036388">
    <property type="entry name" value="WH-like_DNA-bd_sf"/>
</dbReference>
<dbReference type="Proteomes" id="UP000034006">
    <property type="component" value="Unassembled WGS sequence"/>
</dbReference>
<dbReference type="InterPro" id="IPR001845">
    <property type="entry name" value="HTH_ArsR_DNA-bd_dom"/>
</dbReference>
<evidence type="ECO:0000313" key="2">
    <source>
        <dbReference type="EMBL" id="KKT52321.1"/>
    </source>
</evidence>
<sequence length="193" mass="22380">MAKLSDLIISKVRVKLLKLFLSQTKEMYYVRELTRITKEEINAVRRELDHLQKAGLLTSEKRGNRLYYSVKTTFPLYPELTNLVIKSTGFGRLMIKSRSKLGFVKFAFASQKLSRGLPRDSDEVDLMIIGKVIMPQVSLLVKQIEKMLNTELNYSCMTEEEFDYRKSHKDPFIVKVLLQSRITLIGDEIQLLS</sequence>
<evidence type="ECO:0000313" key="3">
    <source>
        <dbReference type="Proteomes" id="UP000034006"/>
    </source>
</evidence>
<protein>
    <submittedName>
        <fullName evidence="2">Transcriptional regulator</fullName>
    </submittedName>
</protein>
<dbReference type="STRING" id="1618387.UW44_C0003G0164"/>
<evidence type="ECO:0000259" key="1">
    <source>
        <dbReference type="PROSITE" id="PS50987"/>
    </source>
</evidence>